<organism evidence="1 2">
    <name type="scientific">Aromatoleum bremense</name>
    <dbReference type="NCBI Taxonomy" id="76115"/>
    <lineage>
        <taxon>Bacteria</taxon>
        <taxon>Pseudomonadati</taxon>
        <taxon>Pseudomonadota</taxon>
        <taxon>Betaproteobacteria</taxon>
        <taxon>Rhodocyclales</taxon>
        <taxon>Rhodocyclaceae</taxon>
        <taxon>Aromatoleum</taxon>
    </lineage>
</organism>
<accession>A0ABX1NXM4</accession>
<comment type="caution">
    <text evidence="1">The sequence shown here is derived from an EMBL/GenBank/DDBJ whole genome shotgun (WGS) entry which is preliminary data.</text>
</comment>
<protein>
    <submittedName>
        <fullName evidence="1">Uncharacterized protein</fullName>
    </submittedName>
</protein>
<gene>
    <name evidence="1" type="ORF">GPA24_14615</name>
</gene>
<evidence type="ECO:0000313" key="1">
    <source>
        <dbReference type="EMBL" id="NMG16746.1"/>
    </source>
</evidence>
<reference evidence="1 2" key="1">
    <citation type="submission" date="2019-12" db="EMBL/GenBank/DDBJ databases">
        <title>Comparative genomics gives insights into the taxonomy of the Azoarcus-Aromatoleum group and reveals separate origins of nif in the plant-associated Azoarcus and non-plant-associated Aromatoleum sub-groups.</title>
        <authorList>
            <person name="Lafos M."/>
            <person name="Maluk M."/>
            <person name="Batista M."/>
            <person name="Junghare M."/>
            <person name="Carmona M."/>
            <person name="Faoro H."/>
            <person name="Cruz L.M."/>
            <person name="Battistoni F."/>
            <person name="De Souza E."/>
            <person name="Pedrosa F."/>
            <person name="Chen W.-M."/>
            <person name="Poole P.S."/>
            <person name="Dixon R.A."/>
            <person name="James E.K."/>
        </authorList>
    </citation>
    <scope>NUCLEOTIDE SEQUENCE [LARGE SCALE GENOMIC DNA]</scope>
    <source>
        <strain evidence="1 2">PbN1</strain>
    </source>
</reference>
<evidence type="ECO:0000313" key="2">
    <source>
        <dbReference type="Proteomes" id="UP000633943"/>
    </source>
</evidence>
<keyword evidence="2" id="KW-1185">Reference proteome</keyword>
<proteinExistence type="predicted"/>
<name>A0ABX1NXM4_9RHOO</name>
<dbReference type="RefSeq" id="WP_169203312.1">
    <property type="nucleotide sequence ID" value="NZ_CP059467.1"/>
</dbReference>
<dbReference type="Proteomes" id="UP000633943">
    <property type="component" value="Unassembled WGS sequence"/>
</dbReference>
<sequence length="155" mass="17449">MHTTAYTTPTTARFVVELVGENKNRVPVCTVRQSDPIVTWLKVASEWNTYPAEYQKTCRPVVAKAVRFLFCELAADYEPSKLGVWYEEDIFRRGMANVTESIGGVFQPPVWWPYAAALAGVGFSDAEMIEILGTGFDMHWDMSSGEGYTPHDDEQ</sequence>
<dbReference type="EMBL" id="WTVP01000045">
    <property type="protein sequence ID" value="NMG16746.1"/>
    <property type="molecule type" value="Genomic_DNA"/>
</dbReference>